<evidence type="ECO:0000313" key="3">
    <source>
        <dbReference type="Proteomes" id="UP001149079"/>
    </source>
</evidence>
<dbReference type="RefSeq" id="XP_056526929.1">
    <property type="nucleotide sequence ID" value="XM_056661763.1"/>
</dbReference>
<dbReference type="Proteomes" id="UP001149079">
    <property type="component" value="Unassembled WGS sequence"/>
</dbReference>
<proteinExistence type="predicted"/>
<feature type="region of interest" description="Disordered" evidence="1">
    <location>
        <begin position="1"/>
        <end position="84"/>
    </location>
</feature>
<accession>A0A9W9LBY3</accession>
<organism evidence="2 3">
    <name type="scientific">Penicillium bovifimosum</name>
    <dbReference type="NCBI Taxonomy" id="126998"/>
    <lineage>
        <taxon>Eukaryota</taxon>
        <taxon>Fungi</taxon>
        <taxon>Dikarya</taxon>
        <taxon>Ascomycota</taxon>
        <taxon>Pezizomycotina</taxon>
        <taxon>Eurotiomycetes</taxon>
        <taxon>Eurotiomycetidae</taxon>
        <taxon>Eurotiales</taxon>
        <taxon>Aspergillaceae</taxon>
        <taxon>Penicillium</taxon>
    </lineage>
</organism>
<evidence type="ECO:0000313" key="2">
    <source>
        <dbReference type="EMBL" id="KAJ5146455.1"/>
    </source>
</evidence>
<name>A0A9W9LBY3_9EURO</name>
<dbReference type="AlphaFoldDB" id="A0A9W9LBY3"/>
<dbReference type="OrthoDB" id="3439627at2759"/>
<reference evidence="2" key="2">
    <citation type="journal article" date="2023" name="IMA Fungus">
        <title>Comparative genomic study of the Penicillium genus elucidates a diverse pangenome and 15 lateral gene transfer events.</title>
        <authorList>
            <person name="Petersen C."/>
            <person name="Sorensen T."/>
            <person name="Nielsen M.R."/>
            <person name="Sondergaard T.E."/>
            <person name="Sorensen J.L."/>
            <person name="Fitzpatrick D.A."/>
            <person name="Frisvad J.C."/>
            <person name="Nielsen K.L."/>
        </authorList>
    </citation>
    <scope>NUCLEOTIDE SEQUENCE</scope>
    <source>
        <strain evidence="2">IBT 22155</strain>
    </source>
</reference>
<dbReference type="GeneID" id="81400933"/>
<gene>
    <name evidence="2" type="ORF">N7515_001019</name>
</gene>
<dbReference type="EMBL" id="JAPQKL010000001">
    <property type="protein sequence ID" value="KAJ5146455.1"/>
    <property type="molecule type" value="Genomic_DNA"/>
</dbReference>
<evidence type="ECO:0000256" key="1">
    <source>
        <dbReference type="SAM" id="MobiDB-lite"/>
    </source>
</evidence>
<sequence>MVRGAEYDNGVPQSDNPIDNGPNKAHGTGNEPADLTRSHKAAPMPEETGSGRDVYPGLPTSGPDHPHGGAKPVVSLDEKNTGGK</sequence>
<comment type="caution">
    <text evidence="2">The sequence shown here is derived from an EMBL/GenBank/DDBJ whole genome shotgun (WGS) entry which is preliminary data.</text>
</comment>
<keyword evidence="3" id="KW-1185">Reference proteome</keyword>
<reference evidence="2" key="1">
    <citation type="submission" date="2022-11" db="EMBL/GenBank/DDBJ databases">
        <authorList>
            <person name="Petersen C."/>
        </authorList>
    </citation>
    <scope>NUCLEOTIDE SEQUENCE</scope>
    <source>
        <strain evidence="2">IBT 22155</strain>
    </source>
</reference>
<protein>
    <submittedName>
        <fullName evidence="2">Uncharacterized protein</fullName>
    </submittedName>
</protein>